<dbReference type="PANTHER" id="PTHR35007:SF2">
    <property type="entry name" value="PILUS ASSEMBLE PROTEIN"/>
    <property type="match status" value="1"/>
</dbReference>
<gene>
    <name evidence="8" type="ORF">CAGA_07820</name>
</gene>
<dbReference type="RefSeq" id="WP_135657914.1">
    <property type="nucleotide sequence ID" value="NZ_JAJUFJ010000002.1"/>
</dbReference>
<dbReference type="AlphaFoldDB" id="A0A4Z0YKU9"/>
<evidence type="ECO:0000256" key="3">
    <source>
        <dbReference type="ARBA" id="ARBA00022692"/>
    </source>
</evidence>
<keyword evidence="4 6" id="KW-1133">Transmembrane helix</keyword>
<evidence type="ECO:0000259" key="7">
    <source>
        <dbReference type="Pfam" id="PF00482"/>
    </source>
</evidence>
<keyword evidence="9" id="KW-1185">Reference proteome</keyword>
<evidence type="ECO:0000313" key="9">
    <source>
        <dbReference type="Proteomes" id="UP000297714"/>
    </source>
</evidence>
<dbReference type="PANTHER" id="PTHR35007">
    <property type="entry name" value="INTEGRAL MEMBRANE PROTEIN-RELATED"/>
    <property type="match status" value="1"/>
</dbReference>
<accession>A0A4Z0YKU9</accession>
<proteinExistence type="predicted"/>
<dbReference type="InterPro" id="IPR018076">
    <property type="entry name" value="T2SS_GspF_dom"/>
</dbReference>
<dbReference type="GO" id="GO:0005886">
    <property type="term" value="C:plasma membrane"/>
    <property type="evidence" value="ECO:0007669"/>
    <property type="project" value="UniProtKB-SubCell"/>
</dbReference>
<feature type="domain" description="Type II secretion system protein GspF" evidence="7">
    <location>
        <begin position="165"/>
        <end position="290"/>
    </location>
</feature>
<keyword evidence="3 6" id="KW-0812">Transmembrane</keyword>
<evidence type="ECO:0000256" key="1">
    <source>
        <dbReference type="ARBA" id="ARBA00004651"/>
    </source>
</evidence>
<protein>
    <submittedName>
        <fullName evidence="8">Bacterial type II secretion system protein F domain protein</fullName>
    </submittedName>
</protein>
<sequence>MQAICSGVLAYLLVLLFFGRKEMKAERLQKRMAAINSGGSDSLNEESTDVSFFDRILKPFVNRIIVGISKLIPKTPKNLQKINARLRLAGIHMKDSEYQAMVILVTLSCGALGGFYGLWMGQPPKQIILFVLYGILAGYILNRFKLESAITRRKEAMASQLPELLDLLSVSMEAGLGFDQAVQYVTKNNEGPLAEELAVALREMTLGKSRKDALRSLAQRCEVEEVKTFVGVVVQADEYGFSLKDILRAQADTVRMAHKQEVKEKSMKIPIKILFPLVLFIFPALFIVLLGPSVLSIMKMFTEI</sequence>
<comment type="subcellular location">
    <subcellularLocation>
        <location evidence="1">Cell membrane</location>
        <topology evidence="1">Multi-pass membrane protein</topology>
    </subcellularLocation>
</comment>
<evidence type="ECO:0000256" key="6">
    <source>
        <dbReference type="SAM" id="Phobius"/>
    </source>
</evidence>
<keyword evidence="5 6" id="KW-0472">Membrane</keyword>
<dbReference type="Proteomes" id="UP000297714">
    <property type="component" value="Unassembled WGS sequence"/>
</dbReference>
<evidence type="ECO:0000256" key="2">
    <source>
        <dbReference type="ARBA" id="ARBA00022475"/>
    </source>
</evidence>
<reference evidence="8 9" key="1">
    <citation type="submission" date="2019-04" db="EMBL/GenBank/DDBJ databases">
        <authorList>
            <person name="Poehlein A."/>
            <person name="Bengelsdorf F.R."/>
            <person name="Duerre P."/>
            <person name="Daniel R."/>
        </authorList>
    </citation>
    <scope>NUCLEOTIDE SEQUENCE [LARGE SCALE GENOMIC DNA]</scope>
    <source>
        <strain evidence="8 9">BS-1</strain>
    </source>
</reference>
<evidence type="ECO:0000256" key="5">
    <source>
        <dbReference type="ARBA" id="ARBA00023136"/>
    </source>
</evidence>
<feature type="transmembrane region" description="Helical" evidence="6">
    <location>
        <begin position="273"/>
        <end position="298"/>
    </location>
</feature>
<comment type="caution">
    <text evidence="8">The sequence shown here is derived from an EMBL/GenBank/DDBJ whole genome shotgun (WGS) entry which is preliminary data.</text>
</comment>
<keyword evidence="2" id="KW-1003">Cell membrane</keyword>
<organism evidence="8 9">
    <name type="scientific">Caproiciproducens galactitolivorans</name>
    <dbReference type="NCBI Taxonomy" id="642589"/>
    <lineage>
        <taxon>Bacteria</taxon>
        <taxon>Bacillati</taxon>
        <taxon>Bacillota</taxon>
        <taxon>Clostridia</taxon>
        <taxon>Eubacteriales</taxon>
        <taxon>Acutalibacteraceae</taxon>
        <taxon>Caproiciproducens</taxon>
    </lineage>
</organism>
<dbReference type="Pfam" id="PF00482">
    <property type="entry name" value="T2SSF"/>
    <property type="match status" value="1"/>
</dbReference>
<evidence type="ECO:0000313" key="8">
    <source>
        <dbReference type="EMBL" id="TGJ77412.1"/>
    </source>
</evidence>
<dbReference type="OrthoDB" id="9810662at2"/>
<dbReference type="EMBL" id="SRMQ01000002">
    <property type="protein sequence ID" value="TGJ77412.1"/>
    <property type="molecule type" value="Genomic_DNA"/>
</dbReference>
<feature type="transmembrane region" description="Helical" evidence="6">
    <location>
        <begin position="127"/>
        <end position="144"/>
    </location>
</feature>
<feature type="transmembrane region" description="Helical" evidence="6">
    <location>
        <begin position="100"/>
        <end position="121"/>
    </location>
</feature>
<evidence type="ECO:0000256" key="4">
    <source>
        <dbReference type="ARBA" id="ARBA00022989"/>
    </source>
</evidence>
<name>A0A4Z0YKU9_9FIRM</name>
<feature type="transmembrane region" description="Helical" evidence="6">
    <location>
        <begin position="6"/>
        <end position="23"/>
    </location>
</feature>